<dbReference type="EMBL" id="MTHD01000006">
    <property type="protein sequence ID" value="OMG52081.1"/>
    <property type="molecule type" value="Genomic_DNA"/>
</dbReference>
<dbReference type="SUPFAM" id="SSF52540">
    <property type="entry name" value="P-loop containing nucleoside triphosphate hydrolases"/>
    <property type="match status" value="1"/>
</dbReference>
<evidence type="ECO:0000313" key="1">
    <source>
        <dbReference type="EMBL" id="OMG52081.1"/>
    </source>
</evidence>
<sequence>MDIILLSGSPSSGKTTTINAVYDDLISKGAIVVQSKVQLGGNAADFECIVKYNGKLVAMYSMGDYLIHCCFAAVRYASCDKLILAYNNKFKQDLAAVVASCKNHIVVTKSPGNPTTSNQKDATTIVSKI</sequence>
<name>A0A1R1I039_9RHOO</name>
<accession>A0A1R1I039</accession>
<gene>
    <name evidence="1" type="ORF">BJN45_15625</name>
</gene>
<dbReference type="RefSeq" id="WP_076096935.1">
    <property type="nucleotide sequence ID" value="NZ_MTHD01000006.1"/>
</dbReference>
<organism evidence="1 2">
    <name type="scientific">Azonexus hydrophilus</name>
    <dbReference type="NCBI Taxonomy" id="418702"/>
    <lineage>
        <taxon>Bacteria</taxon>
        <taxon>Pseudomonadati</taxon>
        <taxon>Pseudomonadota</taxon>
        <taxon>Betaproteobacteria</taxon>
        <taxon>Rhodocyclales</taxon>
        <taxon>Azonexaceae</taxon>
        <taxon>Azonexus</taxon>
    </lineage>
</organism>
<reference evidence="1 2" key="1">
    <citation type="submission" date="2016-10" db="EMBL/GenBank/DDBJ databases">
        <title>Alkaliphiles isolated from bioreactors.</title>
        <authorList>
            <person name="Salah Z."/>
            <person name="Rout S.P."/>
            <person name="Humphreys P.N."/>
        </authorList>
    </citation>
    <scope>NUCLEOTIDE SEQUENCE [LARGE SCALE GENOMIC DNA]</scope>
    <source>
        <strain evidence="1 2">ZS02</strain>
    </source>
</reference>
<dbReference type="InterPro" id="IPR027417">
    <property type="entry name" value="P-loop_NTPase"/>
</dbReference>
<dbReference type="Proteomes" id="UP000187526">
    <property type="component" value="Unassembled WGS sequence"/>
</dbReference>
<dbReference type="AlphaFoldDB" id="A0A1R1I039"/>
<proteinExistence type="predicted"/>
<evidence type="ECO:0000313" key="2">
    <source>
        <dbReference type="Proteomes" id="UP000187526"/>
    </source>
</evidence>
<evidence type="ECO:0008006" key="3">
    <source>
        <dbReference type="Google" id="ProtNLM"/>
    </source>
</evidence>
<dbReference type="OrthoDB" id="1453756at2"/>
<keyword evidence="2" id="KW-1185">Reference proteome</keyword>
<comment type="caution">
    <text evidence="1">The sequence shown here is derived from an EMBL/GenBank/DDBJ whole genome shotgun (WGS) entry which is preliminary data.</text>
</comment>
<protein>
    <recommendedName>
        <fullName evidence="3">CobW/HypB/UreG nucleotide-binding domain-containing protein</fullName>
    </recommendedName>
</protein>